<dbReference type="GO" id="GO:0008379">
    <property type="term" value="F:thioredoxin peroxidase activity"/>
    <property type="evidence" value="ECO:0007669"/>
    <property type="project" value="TreeGrafter"/>
</dbReference>
<evidence type="ECO:0000256" key="3">
    <source>
        <dbReference type="ARBA" id="ARBA00022490"/>
    </source>
</evidence>
<proteinExistence type="inferred from homology"/>
<dbReference type="EMBL" id="DROD01000316">
    <property type="protein sequence ID" value="HHJ52463.1"/>
    <property type="molecule type" value="Genomic_DNA"/>
</dbReference>
<dbReference type="GO" id="GO:0042744">
    <property type="term" value="P:hydrogen peroxide catabolic process"/>
    <property type="evidence" value="ECO:0007669"/>
    <property type="project" value="TreeGrafter"/>
</dbReference>
<evidence type="ECO:0000256" key="6">
    <source>
        <dbReference type="ARBA" id="ARBA00023157"/>
    </source>
</evidence>
<dbReference type="AlphaFoldDB" id="A0A7V5PNV5"/>
<dbReference type="InterPro" id="IPR013766">
    <property type="entry name" value="Thioredoxin_domain"/>
</dbReference>
<dbReference type="PIRSF" id="PIRSF000239">
    <property type="entry name" value="AHPC"/>
    <property type="match status" value="1"/>
</dbReference>
<dbReference type="InterPro" id="IPR050217">
    <property type="entry name" value="Peroxiredoxin"/>
</dbReference>
<evidence type="ECO:0000256" key="9">
    <source>
        <dbReference type="ARBA" id="ARBA00037420"/>
    </source>
</evidence>
<dbReference type="InterPro" id="IPR019479">
    <property type="entry name" value="Peroxiredoxin_C"/>
</dbReference>
<keyword evidence="5" id="KW-0560">Oxidoreductase</keyword>
<dbReference type="InterPro" id="IPR024706">
    <property type="entry name" value="Peroxiredoxin_AhpC-typ"/>
</dbReference>
<comment type="similarity">
    <text evidence="2">Belongs to the peroxiredoxin family. AhpC/Prx1 subfamily.</text>
</comment>
<feature type="active site" description="Cysteine sulfenic acid (-SOH) intermediate; for peroxidase activity" evidence="10">
    <location>
        <position position="50"/>
    </location>
</feature>
<sequence length="201" mass="22789">MCVLVTKPAPTFQAKAVMPDNSFKDDFKLEDYRGKYVVLFFWPLDFTFVCPTEILEFNHKLPEFEKRGVQVIGVSTDSHFSHLAWKNVSVEDGGIGNIQFPMVADFSKKISRDYGVLLEDAGVALRGSFLIDREGNIQHMVVNNLDLGRNIDEMIRMVDALQFTEEHGEVCPANWHAGEEAMKPSVDGVKEFLSKHADEYK</sequence>
<keyword evidence="3" id="KW-0963">Cytoplasm</keyword>
<dbReference type="CDD" id="cd03015">
    <property type="entry name" value="PRX_Typ2cys"/>
    <property type="match status" value="1"/>
</dbReference>
<dbReference type="InterPro" id="IPR000866">
    <property type="entry name" value="AhpC/TSA"/>
</dbReference>
<evidence type="ECO:0000256" key="10">
    <source>
        <dbReference type="PIRSR" id="PIRSR000239-1"/>
    </source>
</evidence>
<keyword evidence="4" id="KW-0575">Peroxidase</keyword>
<comment type="caution">
    <text evidence="12">The sequence shown here is derived from an EMBL/GenBank/DDBJ whole genome shotgun (WGS) entry which is preliminary data.</text>
</comment>
<comment type="function">
    <text evidence="9">Thiol-specific peroxidase that catalyzes the reduction of hydrogen peroxide and organic hydroperoxides to water and alcohols, respectively. Plays a role in cell protection against oxidative stress by detoxifying peroxides.</text>
</comment>
<keyword evidence="6" id="KW-1015">Disulfide bond</keyword>
<dbReference type="PANTHER" id="PTHR10681">
    <property type="entry name" value="THIOREDOXIN PEROXIDASE"/>
    <property type="match status" value="1"/>
</dbReference>
<reference evidence="12" key="1">
    <citation type="journal article" date="2020" name="mSystems">
        <title>Genome- and Community-Level Interaction Insights into Carbon Utilization and Element Cycling Functions of Hydrothermarchaeota in Hydrothermal Sediment.</title>
        <authorList>
            <person name="Zhou Z."/>
            <person name="Liu Y."/>
            <person name="Xu W."/>
            <person name="Pan J."/>
            <person name="Luo Z.H."/>
            <person name="Li M."/>
        </authorList>
    </citation>
    <scope>NUCLEOTIDE SEQUENCE [LARGE SCALE GENOMIC DNA]</scope>
    <source>
        <strain evidence="12">HyVt-527</strain>
    </source>
</reference>
<gene>
    <name evidence="12" type="ORF">ENJ89_04655</name>
</gene>
<dbReference type="SUPFAM" id="SSF52833">
    <property type="entry name" value="Thioredoxin-like"/>
    <property type="match status" value="1"/>
</dbReference>
<feature type="domain" description="Thioredoxin" evidence="11">
    <location>
        <begin position="3"/>
        <end position="163"/>
    </location>
</feature>
<dbReference type="PANTHER" id="PTHR10681:SF128">
    <property type="entry name" value="THIOREDOXIN-DEPENDENT PEROXIDE REDUCTASE, MITOCHONDRIAL"/>
    <property type="match status" value="1"/>
</dbReference>
<name>A0A7V5PNV5_CALAY</name>
<keyword evidence="7" id="KW-0676">Redox-active center</keyword>
<comment type="subcellular location">
    <subcellularLocation>
        <location evidence="1">Cytoplasm</location>
    </subcellularLocation>
</comment>
<organism evidence="12">
    <name type="scientific">Caldithrix abyssi</name>
    <dbReference type="NCBI Taxonomy" id="187145"/>
    <lineage>
        <taxon>Bacteria</taxon>
        <taxon>Pseudomonadati</taxon>
        <taxon>Calditrichota</taxon>
        <taxon>Calditrichia</taxon>
        <taxon>Calditrichales</taxon>
        <taxon>Calditrichaceae</taxon>
        <taxon>Caldithrix</taxon>
    </lineage>
</organism>
<dbReference type="Proteomes" id="UP000886124">
    <property type="component" value="Unassembled WGS sequence"/>
</dbReference>
<evidence type="ECO:0000259" key="11">
    <source>
        <dbReference type="PROSITE" id="PS51352"/>
    </source>
</evidence>
<dbReference type="GO" id="GO:0045454">
    <property type="term" value="P:cell redox homeostasis"/>
    <property type="evidence" value="ECO:0007669"/>
    <property type="project" value="TreeGrafter"/>
</dbReference>
<evidence type="ECO:0000256" key="1">
    <source>
        <dbReference type="ARBA" id="ARBA00004496"/>
    </source>
</evidence>
<evidence type="ECO:0000313" key="12">
    <source>
        <dbReference type="EMBL" id="HHJ52463.1"/>
    </source>
</evidence>
<dbReference type="GO" id="GO:0005829">
    <property type="term" value="C:cytosol"/>
    <property type="evidence" value="ECO:0007669"/>
    <property type="project" value="TreeGrafter"/>
</dbReference>
<evidence type="ECO:0000256" key="8">
    <source>
        <dbReference type="ARBA" id="ARBA00032824"/>
    </source>
</evidence>
<dbReference type="PROSITE" id="PS51352">
    <property type="entry name" value="THIOREDOXIN_2"/>
    <property type="match status" value="1"/>
</dbReference>
<accession>A0A7V5PNV5</accession>
<protein>
    <recommendedName>
        <fullName evidence="8">Thioredoxin peroxidase</fullName>
    </recommendedName>
</protein>
<evidence type="ECO:0000256" key="7">
    <source>
        <dbReference type="ARBA" id="ARBA00023284"/>
    </source>
</evidence>
<evidence type="ECO:0000256" key="2">
    <source>
        <dbReference type="ARBA" id="ARBA00009796"/>
    </source>
</evidence>
<evidence type="ECO:0000256" key="5">
    <source>
        <dbReference type="ARBA" id="ARBA00023002"/>
    </source>
</evidence>
<dbReference type="GO" id="GO:0006979">
    <property type="term" value="P:response to oxidative stress"/>
    <property type="evidence" value="ECO:0007669"/>
    <property type="project" value="TreeGrafter"/>
</dbReference>
<dbReference type="InterPro" id="IPR036249">
    <property type="entry name" value="Thioredoxin-like_sf"/>
</dbReference>
<dbReference type="Gene3D" id="3.40.30.10">
    <property type="entry name" value="Glutaredoxin"/>
    <property type="match status" value="1"/>
</dbReference>
<evidence type="ECO:0000256" key="4">
    <source>
        <dbReference type="ARBA" id="ARBA00022559"/>
    </source>
</evidence>
<dbReference type="Pfam" id="PF00578">
    <property type="entry name" value="AhpC-TSA"/>
    <property type="match status" value="1"/>
</dbReference>
<dbReference type="GO" id="GO:0033554">
    <property type="term" value="P:cellular response to stress"/>
    <property type="evidence" value="ECO:0007669"/>
    <property type="project" value="TreeGrafter"/>
</dbReference>
<dbReference type="FunFam" id="3.40.30.10:FF:000002">
    <property type="entry name" value="Alkyl hydroperoxide reductase C"/>
    <property type="match status" value="1"/>
</dbReference>
<dbReference type="Pfam" id="PF10417">
    <property type="entry name" value="1-cysPrx_C"/>
    <property type="match status" value="1"/>
</dbReference>